<feature type="transmembrane region" description="Helical" evidence="2">
    <location>
        <begin position="175"/>
        <end position="193"/>
    </location>
</feature>
<protein>
    <submittedName>
        <fullName evidence="3">DUF2868 domain-containing protein</fullName>
    </submittedName>
</protein>
<dbReference type="AlphaFoldDB" id="A0A839IX95"/>
<feature type="compositionally biased region" description="Basic and acidic residues" evidence="1">
    <location>
        <begin position="333"/>
        <end position="345"/>
    </location>
</feature>
<evidence type="ECO:0000313" key="3">
    <source>
        <dbReference type="EMBL" id="MBB1488997.1"/>
    </source>
</evidence>
<keyword evidence="2" id="KW-0812">Transmembrane</keyword>
<dbReference type="InterPro" id="IPR021296">
    <property type="entry name" value="DUF2868"/>
</dbReference>
<dbReference type="Pfam" id="PF11067">
    <property type="entry name" value="DUF2868"/>
    <property type="match status" value="1"/>
</dbReference>
<name>A0A839IX95_9GAMM</name>
<dbReference type="Proteomes" id="UP000565262">
    <property type="component" value="Unassembled WGS sequence"/>
</dbReference>
<feature type="region of interest" description="Disordered" evidence="1">
    <location>
        <begin position="312"/>
        <end position="360"/>
    </location>
</feature>
<sequence>MSHLPDSEASEFFLKRSASFSLFLWLSFCRFVEQGKVLSLNSQACSDISSSVSGTPTSLQQWLTLWQQQAFRPQHLIRLPWWLWGVCLITGAVTMSGVLAVQAGGIINIWLPLFLFAFFPCLLSLLTAVSAASSPEKPRHPPLGYHWLAERYQLPDFQPNHLLLRPWLARQLQQGASLMVLGGLIAFFVFATFQEIRFYWSSTFIQNYETMAAIFHWIALPWQLWLEAPALSVVEASQFSVQPFAEPGQTEQSSELWSFVVAAVLTYGLLPRLLLMALFNYQLKSRLGRAIQTSVVPEQFLNHQQHTVSIDPLQQEEAPEDQPQDTMPVATKTETEEKATKRPDQQEPQTETEIKSQPRIQEPALTGYQVGWRLSETEIPVRHNLGLASWQADEDWLNQLSTVETEAIALIADLWQIPTGELADIAEQLRDKGVTLRLILINAQNIAAERTDVQLKTWQFFADRHQLPLEQSSKHDLMASLTHDTERSEGKNG</sequence>
<keyword evidence="2" id="KW-0472">Membrane</keyword>
<proteinExistence type="predicted"/>
<organism evidence="3 4">
    <name type="scientific">Oceanospirillum sediminis</name>
    <dbReference type="NCBI Taxonomy" id="2760088"/>
    <lineage>
        <taxon>Bacteria</taxon>
        <taxon>Pseudomonadati</taxon>
        <taxon>Pseudomonadota</taxon>
        <taxon>Gammaproteobacteria</taxon>
        <taxon>Oceanospirillales</taxon>
        <taxon>Oceanospirillaceae</taxon>
        <taxon>Oceanospirillum</taxon>
    </lineage>
</organism>
<feature type="region of interest" description="Disordered" evidence="1">
    <location>
        <begin position="473"/>
        <end position="493"/>
    </location>
</feature>
<dbReference type="RefSeq" id="WP_182810765.1">
    <property type="nucleotide sequence ID" value="NZ_JACJFM010000040.1"/>
</dbReference>
<evidence type="ECO:0000313" key="4">
    <source>
        <dbReference type="Proteomes" id="UP000565262"/>
    </source>
</evidence>
<feature type="transmembrane region" description="Helical" evidence="2">
    <location>
        <begin position="256"/>
        <end position="279"/>
    </location>
</feature>
<feature type="transmembrane region" description="Helical" evidence="2">
    <location>
        <begin position="109"/>
        <end position="129"/>
    </location>
</feature>
<comment type="caution">
    <text evidence="3">The sequence shown here is derived from an EMBL/GenBank/DDBJ whole genome shotgun (WGS) entry which is preliminary data.</text>
</comment>
<dbReference type="EMBL" id="JACJFM010000040">
    <property type="protein sequence ID" value="MBB1488997.1"/>
    <property type="molecule type" value="Genomic_DNA"/>
</dbReference>
<evidence type="ECO:0000256" key="1">
    <source>
        <dbReference type="SAM" id="MobiDB-lite"/>
    </source>
</evidence>
<reference evidence="3 4" key="1">
    <citation type="submission" date="2020-08" db="EMBL/GenBank/DDBJ databases">
        <title>Oceanospirillum sp. nov. isolated from marine sediment.</title>
        <authorList>
            <person name="Ji X."/>
        </authorList>
    </citation>
    <scope>NUCLEOTIDE SEQUENCE [LARGE SCALE GENOMIC DNA]</scope>
    <source>
        <strain evidence="3 4">D5</strain>
    </source>
</reference>
<gene>
    <name evidence="3" type="ORF">H4O21_20510</name>
</gene>
<feature type="transmembrane region" description="Helical" evidence="2">
    <location>
        <begin position="81"/>
        <end position="103"/>
    </location>
</feature>
<keyword evidence="4" id="KW-1185">Reference proteome</keyword>
<keyword evidence="2" id="KW-1133">Transmembrane helix</keyword>
<evidence type="ECO:0000256" key="2">
    <source>
        <dbReference type="SAM" id="Phobius"/>
    </source>
</evidence>
<accession>A0A839IX95</accession>